<dbReference type="WBParaSite" id="RSKR_0000508700.1">
    <property type="protein sequence ID" value="RSKR_0000508700.1"/>
    <property type="gene ID" value="RSKR_0000508700"/>
</dbReference>
<protein>
    <submittedName>
        <fullName evidence="2">DUF148 domain-containing protein</fullName>
    </submittedName>
</protein>
<evidence type="ECO:0000313" key="2">
    <source>
        <dbReference type="WBParaSite" id="RSKR_0000508700.1"/>
    </source>
</evidence>
<evidence type="ECO:0000313" key="1">
    <source>
        <dbReference type="Proteomes" id="UP000095286"/>
    </source>
</evidence>
<dbReference type="Proteomes" id="UP000095286">
    <property type="component" value="Unplaced"/>
</dbReference>
<organism evidence="1 2">
    <name type="scientific">Rhabditophanes sp. KR3021</name>
    <dbReference type="NCBI Taxonomy" id="114890"/>
    <lineage>
        <taxon>Eukaryota</taxon>
        <taxon>Metazoa</taxon>
        <taxon>Ecdysozoa</taxon>
        <taxon>Nematoda</taxon>
        <taxon>Chromadorea</taxon>
        <taxon>Rhabditida</taxon>
        <taxon>Tylenchina</taxon>
        <taxon>Panagrolaimomorpha</taxon>
        <taxon>Strongyloidoidea</taxon>
        <taxon>Alloionematidae</taxon>
        <taxon>Rhabditophanes</taxon>
    </lineage>
</organism>
<reference evidence="2" key="1">
    <citation type="submission" date="2016-11" db="UniProtKB">
        <authorList>
            <consortium name="WormBaseParasite"/>
        </authorList>
    </citation>
    <scope>IDENTIFICATION</scope>
    <source>
        <strain evidence="2">KR3021</strain>
    </source>
</reference>
<accession>A0AC35TX54</accession>
<sequence length="306" mass="34114">MMSKTLILLSIAVCVYSFRFRRFDAAPVSTVEPVESSGNYYELTTDDGNIQEPRRNVHHKTTTMPEESFTETNIEINQHNDTELAQNTPETSHINDTILEATTDSNTVYTSDFIQPANGSFVAETLEPVTDSSNQTVINGTAEPATESSNQMVINGTAEAVTESSNVLINKTHHSAYPESSSKSYNSTSNDNFADELLKKILEFMAKQTNVTTDELVNYLKELKDAFETVKKDSNLGPHAVFDGENFDRVLSAWKNADSNIPELVAKFFENSLSNTLFFKPSFDNMIKDMNTLCEEAEQVLNKPSD</sequence>
<name>A0AC35TX54_9BILA</name>
<proteinExistence type="predicted"/>